<feature type="region of interest" description="Disordered" evidence="1">
    <location>
        <begin position="86"/>
        <end position="111"/>
    </location>
</feature>
<dbReference type="AlphaFoldDB" id="A0A8X6TPL0"/>
<reference evidence="2" key="1">
    <citation type="submission" date="2020-08" db="EMBL/GenBank/DDBJ databases">
        <title>Multicomponent nature underlies the extraordinary mechanical properties of spider dragline silk.</title>
        <authorList>
            <person name="Kono N."/>
            <person name="Nakamura H."/>
            <person name="Mori M."/>
            <person name="Yoshida Y."/>
            <person name="Ohtoshi R."/>
            <person name="Malay A.D."/>
            <person name="Moran D.A.P."/>
            <person name="Tomita M."/>
            <person name="Numata K."/>
            <person name="Arakawa K."/>
        </authorList>
    </citation>
    <scope>NUCLEOTIDE SEQUENCE</scope>
</reference>
<dbReference type="Proteomes" id="UP000887013">
    <property type="component" value="Unassembled WGS sequence"/>
</dbReference>
<evidence type="ECO:0000256" key="1">
    <source>
        <dbReference type="SAM" id="MobiDB-lite"/>
    </source>
</evidence>
<evidence type="ECO:0000313" key="2">
    <source>
        <dbReference type="EMBL" id="GFT33139.1"/>
    </source>
</evidence>
<protein>
    <recommendedName>
        <fullName evidence="4">H15 domain-containing protein</fullName>
    </recommendedName>
</protein>
<keyword evidence="3" id="KW-1185">Reference proteome</keyword>
<dbReference type="OrthoDB" id="6432989at2759"/>
<dbReference type="EMBL" id="BMAW01108279">
    <property type="protein sequence ID" value="GFT33139.1"/>
    <property type="molecule type" value="Genomic_DNA"/>
</dbReference>
<sequence>MKNIVATQDKKSKQAAEKSQIRRWILKSVAETTPKTAVTLHSIKKFLDSKQIGISNNPEVKMILKNLVDNGNLIKINCRFAAGKPNQVEKQQATGKGKKRNEIKNLAKSNRGRKVKEIAVKEIKTDAKEPEVTESGAAVGQETEKN</sequence>
<name>A0A8X6TPL0_NEPPI</name>
<comment type="caution">
    <text evidence="2">The sequence shown here is derived from an EMBL/GenBank/DDBJ whole genome shotgun (WGS) entry which is preliminary data.</text>
</comment>
<feature type="region of interest" description="Disordered" evidence="1">
    <location>
        <begin position="126"/>
        <end position="146"/>
    </location>
</feature>
<evidence type="ECO:0008006" key="4">
    <source>
        <dbReference type="Google" id="ProtNLM"/>
    </source>
</evidence>
<gene>
    <name evidence="2" type="primary">AVEN_174263_1</name>
    <name evidence="2" type="ORF">NPIL_538311</name>
</gene>
<evidence type="ECO:0000313" key="3">
    <source>
        <dbReference type="Proteomes" id="UP000887013"/>
    </source>
</evidence>
<organism evidence="2 3">
    <name type="scientific">Nephila pilipes</name>
    <name type="common">Giant wood spider</name>
    <name type="synonym">Nephila maculata</name>
    <dbReference type="NCBI Taxonomy" id="299642"/>
    <lineage>
        <taxon>Eukaryota</taxon>
        <taxon>Metazoa</taxon>
        <taxon>Ecdysozoa</taxon>
        <taxon>Arthropoda</taxon>
        <taxon>Chelicerata</taxon>
        <taxon>Arachnida</taxon>
        <taxon>Araneae</taxon>
        <taxon>Araneomorphae</taxon>
        <taxon>Entelegynae</taxon>
        <taxon>Araneoidea</taxon>
        <taxon>Nephilidae</taxon>
        <taxon>Nephila</taxon>
    </lineage>
</organism>
<proteinExistence type="predicted"/>
<accession>A0A8X6TPL0</accession>